<feature type="non-terminal residue" evidence="2">
    <location>
        <position position="51"/>
    </location>
</feature>
<proteinExistence type="predicted"/>
<evidence type="ECO:0000259" key="1">
    <source>
        <dbReference type="Pfam" id="PF13411"/>
    </source>
</evidence>
<organism evidence="2">
    <name type="scientific">marine sediment metagenome</name>
    <dbReference type="NCBI Taxonomy" id="412755"/>
    <lineage>
        <taxon>unclassified sequences</taxon>
        <taxon>metagenomes</taxon>
        <taxon>ecological metagenomes</taxon>
    </lineage>
</organism>
<dbReference type="Pfam" id="PF13411">
    <property type="entry name" value="MerR_1"/>
    <property type="match status" value="1"/>
</dbReference>
<protein>
    <recommendedName>
        <fullName evidence="1">HTH merR-type domain-containing protein</fullName>
    </recommendedName>
</protein>
<gene>
    <name evidence="2" type="ORF">S12H4_25722</name>
</gene>
<dbReference type="GO" id="GO:0006355">
    <property type="term" value="P:regulation of DNA-templated transcription"/>
    <property type="evidence" value="ECO:0007669"/>
    <property type="project" value="InterPro"/>
</dbReference>
<dbReference type="AlphaFoldDB" id="X1T9V4"/>
<name>X1T9V4_9ZZZZ</name>
<sequence length="51" mass="6199">MRKYFTSGQVARKLHVSISTLKRWLNHPELNLNEYRNYNGWRLFSDNDVDD</sequence>
<accession>X1T9V4</accession>
<dbReference type="EMBL" id="BARW01014528">
    <property type="protein sequence ID" value="GAI76799.1"/>
    <property type="molecule type" value="Genomic_DNA"/>
</dbReference>
<dbReference type="Gene3D" id="1.10.1660.10">
    <property type="match status" value="1"/>
</dbReference>
<feature type="domain" description="HTH merR-type" evidence="1">
    <location>
        <begin position="5"/>
        <end position="50"/>
    </location>
</feature>
<dbReference type="SUPFAM" id="SSF46955">
    <property type="entry name" value="Putative DNA-binding domain"/>
    <property type="match status" value="1"/>
</dbReference>
<comment type="caution">
    <text evidence="2">The sequence shown here is derived from an EMBL/GenBank/DDBJ whole genome shotgun (WGS) entry which is preliminary data.</text>
</comment>
<evidence type="ECO:0000313" key="2">
    <source>
        <dbReference type="EMBL" id="GAI76799.1"/>
    </source>
</evidence>
<dbReference type="GO" id="GO:0003677">
    <property type="term" value="F:DNA binding"/>
    <property type="evidence" value="ECO:0007669"/>
    <property type="project" value="InterPro"/>
</dbReference>
<dbReference type="InterPro" id="IPR000551">
    <property type="entry name" value="MerR-type_HTH_dom"/>
</dbReference>
<reference evidence="2" key="1">
    <citation type="journal article" date="2014" name="Front. Microbiol.">
        <title>High frequency of phylogenetically diverse reductive dehalogenase-homologous genes in deep subseafloor sedimentary metagenomes.</title>
        <authorList>
            <person name="Kawai M."/>
            <person name="Futagami T."/>
            <person name="Toyoda A."/>
            <person name="Takaki Y."/>
            <person name="Nishi S."/>
            <person name="Hori S."/>
            <person name="Arai W."/>
            <person name="Tsubouchi T."/>
            <person name="Morono Y."/>
            <person name="Uchiyama I."/>
            <person name="Ito T."/>
            <person name="Fujiyama A."/>
            <person name="Inagaki F."/>
            <person name="Takami H."/>
        </authorList>
    </citation>
    <scope>NUCLEOTIDE SEQUENCE</scope>
    <source>
        <strain evidence="2">Expedition CK06-06</strain>
    </source>
</reference>
<dbReference type="InterPro" id="IPR009061">
    <property type="entry name" value="DNA-bd_dom_put_sf"/>
</dbReference>